<comment type="caution">
    <text evidence="2">The sequence shown here is derived from an EMBL/GenBank/DDBJ whole genome shotgun (WGS) entry which is preliminary data.</text>
</comment>
<dbReference type="Proteomes" id="UP000179807">
    <property type="component" value="Unassembled WGS sequence"/>
</dbReference>
<evidence type="ECO:0000256" key="1">
    <source>
        <dbReference type="SAM" id="MobiDB-lite"/>
    </source>
</evidence>
<feature type="region of interest" description="Disordered" evidence="1">
    <location>
        <begin position="519"/>
        <end position="540"/>
    </location>
</feature>
<evidence type="ECO:0000313" key="3">
    <source>
        <dbReference type="Proteomes" id="UP000179807"/>
    </source>
</evidence>
<dbReference type="VEuPathDB" id="TrichDB:TRFO_08013"/>
<sequence>MNLYLNIDRMNEDDCFSCNGRESIPNIFSKSIIKAIQEDLSFFDKDLHRTFTVELNPPFSYFSPKKPFEYQASNEDQEQLEQILMLDSHLIINHLSKNPNLCYTACRSITANNLIEFYSKDCYNEFVSLTLFGQSAELLKFLLLKVNPPRPPLWPKPRFSRAIPWFLGSYKMPFFFPSRKNQLFLCKSPILFNELAHFSSFTASYSQVIFGRNDGTIFIEQYPSKHQNVDSNLHNFSINFSLLSDKPYSLAWASDALWAFTETNAYCIDLATAGISVIKNHPGNLFPVVSDGFYFYNLSNRIVTVFTFVRSKFQLIKKVRLERITEKNVPFITNGLFITLAEYDENDQRVFRQFSLVSGSLIWEVPSDFQDENFSFSISPFKQNHIVLSKSQFLIYKKNFPIPRWILGIQFLENHSPDFSTLFEAVYFALYHDKDVFETETFDVISSLVTSYIQANNVYGIYLSLMLLCRVRDRKRIKALEDYFSNAKGSIRKYICYYFLLCLETNAKDTNIKDDSKKIHANQENEPKNNENKFKNHKKKHPKCVNHNEILLPNIINTFIEVDYPPTFIWLFPQYFDFYKIHLSNKAIVKLITYVTGNSNNFPEESLFIMLSFLNYAFSNIENNVEKFISPINAITISIEQRILTLSSKKELSSYFVRNSIDCKVWQKLLLLVYQHKSSWKILANPLVKFFDFGLWNNVNFCPELNRILNCTLYIFLSLFSSVSFSTQQQHFDKLDKFYKAFPNPLNGIYSSIDHKIFKLISRCGDIPSSDLFAYYFFKIRDFCIFESSQTLKQLNTLQNRQFSIKGVIKFLLKNDPRHLIVLQNSSLVEWFLQLFEARKLNVSQQCIFSMFLDDFNRISHHFINASKKIPLENFLRNFPYPFLFPPEMILQSNLKFSTNDITSMPLNLLRLSYTNIIKCYTKIRESTLIMLSLLNRLSLYDNPAKAIFFHPDSEEHMYNDLLLWTIGFKCGEIIDFRNYLPYLVNVFRNGSLRQIKITMKWILTAVDFHEFPVEKLLHEALNVVGEYLLDLENPFRFQNDPFYVAESIFVIIHYCRKMFNIKSDIFRNTLLHHINQNDKRTILTAFAIMNNSIEIPRPKANIHLLTNDFCEINGRIVNCDEFSIQIVNNTPANSRFNNLLINNKNNITLKISDCIQIWALPKPVKLHLINDFSFFQHLFLHAHFEKEYQNVFKLASLNAFLKLEKFKTILTKEFSEMIFLKEWPKYFMMDKSFYDFTYFMSISFNSKNPFLFQNEDELNHDFINSSRNDDSTVKEINLLESSGMMITTDSPTIYRSTPIHPNLKSTLNLNSSSNFSLEIYGFTDFNNYTLKYGPTLLPENQEITIENDPLKSLIILKMDQNNKNCNHFINYPPVKLFLIKIYLDAGTLCTYKFTVNPQLYDFHLDLSNRIIKSENENDESIIVERMHYIDFFDELPTSDSFYFVQATLQKSSQNLISTLKQLNALEIMNVLPADAILNLLYDSNPFVLDTSLSLEKMRAFPLWMIDSISLRRILSLQIVRKRLPEIFNEITKRKLSPNIHCNNQNYLCVDENFEIPLRNCFIINEYSYQCFDYKEQYVKIDKNSKVVPFFMVHSTILELIVNCRHLMMMHRFLGLTEFNKSFFGGFPDYFFKEVTKMAELVFPTIPPEGEKPDFPEECFFVEESIVHDFPNVFFLHKFFELTSQPLPRQTFICTQYPMYLTNVTKNSHFKINSKEFFSNQFVILYDESEQLPLTAYSVSVNRRFQVECDDSAMFVFERMPDFNLIDSEFKTWKPHHSLQLIFSLTELVETQTENSANSSTRSETFSNNNNGIFLAINENNKEPIRFNAFYDISESSERKFTKEIYSCLPLSTQFSYETSLFMLELLKTQKETINKLMDEILVKAQKNDICLSIEQYKDMRSFLFHLKERNKFLRKHYFSNFEAFEHYLIHISSQYENNLKIAKSIKENPPSCFLTKNVNSLLLKWLHQFIFNSPVFVVMLFLELCTGTIKLCKIPIYVISSNKEECFEILSKEKLIILGNFPNDKSFFLKILTLIQQYQNQFYV</sequence>
<dbReference type="EMBL" id="MLAK01000960">
    <property type="protein sequence ID" value="OHT00342.1"/>
    <property type="molecule type" value="Genomic_DNA"/>
</dbReference>
<gene>
    <name evidence="2" type="ORF">TRFO_08013</name>
</gene>
<dbReference type="RefSeq" id="XP_068353478.1">
    <property type="nucleotide sequence ID" value="XM_068494046.1"/>
</dbReference>
<protein>
    <submittedName>
        <fullName evidence="2">Uncharacterized protein</fullName>
    </submittedName>
</protein>
<reference evidence="2" key="1">
    <citation type="submission" date="2016-10" db="EMBL/GenBank/DDBJ databases">
        <authorList>
            <person name="Benchimol M."/>
            <person name="Almeida L.G."/>
            <person name="Vasconcelos A.T."/>
            <person name="Perreira-Neves A."/>
            <person name="Rosa I.A."/>
            <person name="Tasca T."/>
            <person name="Bogo M.R."/>
            <person name="de Souza W."/>
        </authorList>
    </citation>
    <scope>NUCLEOTIDE SEQUENCE [LARGE SCALE GENOMIC DNA]</scope>
    <source>
        <strain evidence="2">K</strain>
    </source>
</reference>
<organism evidence="2 3">
    <name type="scientific">Tritrichomonas foetus</name>
    <dbReference type="NCBI Taxonomy" id="1144522"/>
    <lineage>
        <taxon>Eukaryota</taxon>
        <taxon>Metamonada</taxon>
        <taxon>Parabasalia</taxon>
        <taxon>Tritrichomonadida</taxon>
        <taxon>Tritrichomonadidae</taxon>
        <taxon>Tritrichomonas</taxon>
    </lineage>
</organism>
<proteinExistence type="predicted"/>
<feature type="compositionally biased region" description="Basic and acidic residues" evidence="1">
    <location>
        <begin position="519"/>
        <end position="534"/>
    </location>
</feature>
<keyword evidence="3" id="KW-1185">Reference proteome</keyword>
<dbReference type="GeneID" id="94828750"/>
<name>A0A1J4JS37_9EUKA</name>
<accession>A0A1J4JS37</accession>
<evidence type="ECO:0000313" key="2">
    <source>
        <dbReference type="EMBL" id="OHT00342.1"/>
    </source>
</evidence>